<dbReference type="GO" id="GO:0016212">
    <property type="term" value="F:kynurenine-oxoglutarate transaminase activity"/>
    <property type="evidence" value="ECO:0007669"/>
    <property type="project" value="TreeGrafter"/>
</dbReference>
<evidence type="ECO:0000256" key="1">
    <source>
        <dbReference type="ARBA" id="ARBA00001933"/>
    </source>
</evidence>
<organism evidence="8 9">
    <name type="scientific">Diaphorina citri</name>
    <name type="common">Asian citrus psyllid</name>
    <dbReference type="NCBI Taxonomy" id="121845"/>
    <lineage>
        <taxon>Eukaryota</taxon>
        <taxon>Metazoa</taxon>
        <taxon>Ecdysozoa</taxon>
        <taxon>Arthropoda</taxon>
        <taxon>Hexapoda</taxon>
        <taxon>Insecta</taxon>
        <taxon>Pterygota</taxon>
        <taxon>Neoptera</taxon>
        <taxon>Paraneoptera</taxon>
        <taxon>Hemiptera</taxon>
        <taxon>Sternorrhyncha</taxon>
        <taxon>Psylloidea</taxon>
        <taxon>Psyllidae</taxon>
        <taxon>Diaphorininae</taxon>
        <taxon>Diaphorina</taxon>
    </lineage>
</organism>
<comment type="subunit">
    <text evidence="3">Homodimer.</text>
</comment>
<dbReference type="KEGG" id="dci:103513100"/>
<evidence type="ECO:0000313" key="9">
    <source>
        <dbReference type="RefSeq" id="XP_008476130.1"/>
    </source>
</evidence>
<dbReference type="GO" id="GO:0030170">
    <property type="term" value="F:pyridoxal phosphate binding"/>
    <property type="evidence" value="ECO:0007669"/>
    <property type="project" value="InterPro"/>
</dbReference>
<evidence type="ECO:0000256" key="2">
    <source>
        <dbReference type="ARBA" id="ARBA00007441"/>
    </source>
</evidence>
<proteinExistence type="inferred from homology"/>
<dbReference type="CDD" id="cd00609">
    <property type="entry name" value="AAT_like"/>
    <property type="match status" value="1"/>
</dbReference>
<reference evidence="9" key="1">
    <citation type="submission" date="2025-08" db="UniProtKB">
        <authorList>
            <consortium name="RefSeq"/>
        </authorList>
    </citation>
    <scope>IDENTIFICATION</scope>
</reference>
<dbReference type="InterPro" id="IPR015424">
    <property type="entry name" value="PyrdxlP-dep_Trfase"/>
</dbReference>
<name>A0A1S3D7T8_DIACI</name>
<evidence type="ECO:0000256" key="6">
    <source>
        <dbReference type="ARBA" id="ARBA00022898"/>
    </source>
</evidence>
<comment type="cofactor">
    <cofactor evidence="1">
        <name>pyridoxal 5'-phosphate</name>
        <dbReference type="ChEBI" id="CHEBI:597326"/>
    </cofactor>
</comment>
<accession>A0A1S3D7T8</accession>
<dbReference type="PANTHER" id="PTHR42790">
    <property type="entry name" value="AMINOTRANSFERASE"/>
    <property type="match status" value="1"/>
</dbReference>
<gene>
    <name evidence="9" type="primary">LOC103513100</name>
</gene>
<dbReference type="FunFam" id="3.90.1150.10:FF:000166">
    <property type="entry name" value="Kynurenine/alpha-aminoadipate aminotransferase, mitochondrial"/>
    <property type="match status" value="1"/>
</dbReference>
<dbReference type="GO" id="GO:1901605">
    <property type="term" value="P:alpha-amino acid metabolic process"/>
    <property type="evidence" value="ECO:0007669"/>
    <property type="project" value="TreeGrafter"/>
</dbReference>
<dbReference type="AlphaFoldDB" id="A0A1S3D7T8"/>
<dbReference type="OMA" id="FMPGEPF"/>
<keyword evidence="4 9" id="KW-0032">Aminotransferase</keyword>
<comment type="similarity">
    <text evidence="2">Belongs to the class-I pyridoxal-phosphate-dependent aminotransferase family.</text>
</comment>
<dbReference type="Proteomes" id="UP000079169">
    <property type="component" value="Unplaced"/>
</dbReference>
<dbReference type="SUPFAM" id="SSF53383">
    <property type="entry name" value="PLP-dependent transferases"/>
    <property type="match status" value="1"/>
</dbReference>
<dbReference type="InterPro" id="IPR050859">
    <property type="entry name" value="Class-I_PLP-dep_aminotransf"/>
</dbReference>
<keyword evidence="5" id="KW-0808">Transferase</keyword>
<sequence>MSLSRLSKQVTEALKTVEVFIDTTQVSKNNAASVAEIKNKFIDLKENLQGLIGSLDEDAEVRTKDLKVPDSSEMLDYRKFMTQLSKNRNPSALRELTILLAKMPPDTIFLGVGSPNPNLYPFESMTVKLKDGTTLDMSGPKLTKVLQYLPSAGYTPLPPLLKDFQDKFHGAQDWTRKDILITSGAQEGTYLAMNMLLNPGDPLLVQNPLYPGFADIFRPMEVETIPIHMDENGMRPDLLAQVLEERSKMKHKKMPKVLYVNPTASNPTGTLLSEDRKKQIYQIARQYDLIILEDDPYYFVHFLDKDPLSFLSMDQDQRVIRFDSFSKTLSAGLRLGYVTAPKAFIDRMNLHLQVTTMHSSGIGQLVAHELLSTWGCDGYRKYLAEVRKFYKGRRDNVLQAADKYLTGLGTWAIPQGGMFLWVTLKPVKDLRSLVTEQCVREKLLVAPGYAFNIDSKDSNQYIRISYSVATEEQAQEGIKVLGKLIRENLK</sequence>
<dbReference type="InterPro" id="IPR004839">
    <property type="entry name" value="Aminotransferase_I/II_large"/>
</dbReference>
<dbReference type="RefSeq" id="XP_008476130.1">
    <property type="nucleotide sequence ID" value="XM_008477908.3"/>
</dbReference>
<dbReference type="PaxDb" id="121845-A0A1S3D7T8"/>
<dbReference type="FunFam" id="3.40.640.10:FF:000053">
    <property type="entry name" value="Aminotransferase, class I"/>
    <property type="match status" value="1"/>
</dbReference>
<evidence type="ECO:0000256" key="3">
    <source>
        <dbReference type="ARBA" id="ARBA00011738"/>
    </source>
</evidence>
<dbReference type="InterPro" id="IPR015421">
    <property type="entry name" value="PyrdxlP-dep_Trfase_major"/>
</dbReference>
<evidence type="ECO:0000259" key="7">
    <source>
        <dbReference type="Pfam" id="PF00155"/>
    </source>
</evidence>
<evidence type="ECO:0000313" key="8">
    <source>
        <dbReference type="Proteomes" id="UP000079169"/>
    </source>
</evidence>
<evidence type="ECO:0000256" key="5">
    <source>
        <dbReference type="ARBA" id="ARBA00022679"/>
    </source>
</evidence>
<dbReference type="STRING" id="121845.A0A1S3D7T8"/>
<keyword evidence="6" id="KW-0663">Pyridoxal phosphate</keyword>
<dbReference type="Gene3D" id="3.40.640.10">
    <property type="entry name" value="Type I PLP-dependent aspartate aminotransferase-like (Major domain)"/>
    <property type="match status" value="1"/>
</dbReference>
<dbReference type="GeneID" id="103513100"/>
<keyword evidence="8" id="KW-1185">Reference proteome</keyword>
<evidence type="ECO:0000256" key="4">
    <source>
        <dbReference type="ARBA" id="ARBA00022576"/>
    </source>
</evidence>
<protein>
    <submittedName>
        <fullName evidence="9">Kynurenine/alpha-aminoadipate aminotransferase, mitochondrial</fullName>
    </submittedName>
</protein>
<dbReference type="PANTHER" id="PTHR42790:SF19">
    <property type="entry name" value="KYNURENINE_ALPHA-AMINOADIPATE AMINOTRANSFERASE, MITOCHONDRIAL"/>
    <property type="match status" value="1"/>
</dbReference>
<feature type="domain" description="Aminotransferase class I/classII large" evidence="7">
    <location>
        <begin position="150"/>
        <end position="480"/>
    </location>
</feature>
<dbReference type="Pfam" id="PF00155">
    <property type="entry name" value="Aminotran_1_2"/>
    <property type="match status" value="1"/>
</dbReference>